<evidence type="ECO:0000256" key="2">
    <source>
        <dbReference type="ARBA" id="ARBA00012962"/>
    </source>
</evidence>
<dbReference type="UniPathway" id="UPA00053">
    <property type="reaction ID" value="UER00087"/>
</dbReference>
<sequence length="298" mass="31471">MGSRGMTIAAPGQPSGRTAVYGIIGDPVAHSLSPWMHRLFAEQQGVDMVYVPFPVQAAHLEAALRGLPALGVRGVNVTVPHKEAVLPFLDALTPEARAIGAVNTLDFTQQRMRGHNTDAGGFARALSAAAGTDWRGRAALVIGAGGAARAIIYALGVAGCAPIFLANRHLPRAAALARQFPQFPVQPLPLEAAALAQPLAAATLLVNTSSRGLHGEDHPELDLQRLRPDGIVCDIVYNPLETPLLRAARRLGRRTVDGLGMLVQQGAESFQGWTGLAPQGKAIQDTLSAWLQTQKAPR</sequence>
<dbReference type="NCBIfam" id="TIGR00507">
    <property type="entry name" value="aroE"/>
    <property type="match status" value="1"/>
</dbReference>
<dbReference type="GO" id="GO:0004764">
    <property type="term" value="F:shikimate 3-dehydrogenase (NADP+) activity"/>
    <property type="evidence" value="ECO:0007669"/>
    <property type="project" value="UniProtKB-UniRule"/>
</dbReference>
<dbReference type="GO" id="GO:0005829">
    <property type="term" value="C:cytosol"/>
    <property type="evidence" value="ECO:0007669"/>
    <property type="project" value="TreeGrafter"/>
</dbReference>
<dbReference type="Pfam" id="PF01488">
    <property type="entry name" value="Shikimate_DH"/>
    <property type="match status" value="1"/>
</dbReference>
<gene>
    <name evidence="8" type="primary">aroE</name>
    <name evidence="12" type="ORF">EC580_09750</name>
</gene>
<feature type="binding site" evidence="8">
    <location>
        <position position="118"/>
    </location>
    <ligand>
        <name>shikimate</name>
        <dbReference type="ChEBI" id="CHEBI:36208"/>
    </ligand>
</feature>
<evidence type="ECO:0000259" key="11">
    <source>
        <dbReference type="Pfam" id="PF18317"/>
    </source>
</evidence>
<dbReference type="InterPro" id="IPR011342">
    <property type="entry name" value="Shikimate_DH"/>
</dbReference>
<dbReference type="CDD" id="cd01065">
    <property type="entry name" value="NAD_bind_Shikimate_DH"/>
    <property type="match status" value="1"/>
</dbReference>
<dbReference type="PANTHER" id="PTHR21089">
    <property type="entry name" value="SHIKIMATE DEHYDROGENASE"/>
    <property type="match status" value="1"/>
</dbReference>
<feature type="active site" description="Proton acceptor" evidence="8">
    <location>
        <position position="82"/>
    </location>
</feature>
<feature type="binding site" evidence="8">
    <location>
        <position position="235"/>
    </location>
    <ligand>
        <name>NADP(+)</name>
        <dbReference type="ChEBI" id="CHEBI:58349"/>
    </ligand>
</feature>
<dbReference type="GO" id="GO:0009073">
    <property type="term" value="P:aromatic amino acid family biosynthetic process"/>
    <property type="evidence" value="ECO:0007669"/>
    <property type="project" value="UniProtKB-KW"/>
</dbReference>
<keyword evidence="5 8" id="KW-0560">Oxidoreductase</keyword>
<evidence type="ECO:0000256" key="3">
    <source>
        <dbReference type="ARBA" id="ARBA00022605"/>
    </source>
</evidence>
<comment type="subunit">
    <text evidence="8">Homodimer.</text>
</comment>
<keyword evidence="3 8" id="KW-0028">Amino-acid biosynthesis</keyword>
<evidence type="ECO:0000256" key="7">
    <source>
        <dbReference type="ARBA" id="ARBA00049442"/>
    </source>
</evidence>
<dbReference type="NCBIfam" id="NF001319">
    <property type="entry name" value="PRK00258.3-3"/>
    <property type="match status" value="1"/>
</dbReference>
<feature type="domain" description="SDH C-terminal" evidence="11">
    <location>
        <begin position="258"/>
        <end position="278"/>
    </location>
</feature>
<dbReference type="InterPro" id="IPR006151">
    <property type="entry name" value="Shikm_DH/Glu-tRNA_Rdtase"/>
</dbReference>
<dbReference type="InterPro" id="IPR046346">
    <property type="entry name" value="Aminoacid_DH-like_N_sf"/>
</dbReference>
<evidence type="ECO:0000256" key="5">
    <source>
        <dbReference type="ARBA" id="ARBA00023002"/>
    </source>
</evidence>
<dbReference type="Pfam" id="PF08501">
    <property type="entry name" value="Shikimate_dh_N"/>
    <property type="match status" value="1"/>
</dbReference>
<name>A0A3M8R0H5_9PROT</name>
<keyword evidence="4 8" id="KW-0521">NADP</keyword>
<comment type="function">
    <text evidence="8">Involved in the biosynthesis of the chorismate, which leads to the biosynthesis of aromatic amino acids. Catalyzes the reversible NADPH linked reduction of 3-dehydroshikimate (DHSA) to yield shikimate (SA).</text>
</comment>
<feature type="domain" description="Quinate/shikimate 5-dehydrogenase/glutamyl-tRNA reductase" evidence="9">
    <location>
        <begin position="133"/>
        <end position="192"/>
    </location>
</feature>
<dbReference type="EC" id="1.1.1.25" evidence="2 8"/>
<dbReference type="EMBL" id="RIZI01000177">
    <property type="protein sequence ID" value="RNF60170.1"/>
    <property type="molecule type" value="Genomic_DNA"/>
</dbReference>
<comment type="similarity">
    <text evidence="8">Belongs to the shikimate dehydrogenase family.</text>
</comment>
<protein>
    <recommendedName>
        <fullName evidence="2 8">Shikimate dehydrogenase (NADP(+))</fullName>
        <shortName evidence="8">SDH</shortName>
        <ecNumber evidence="2 8">1.1.1.25</ecNumber>
    </recommendedName>
</protein>
<accession>A0A3M8R0H5</accession>
<dbReference type="SUPFAM" id="SSF53223">
    <property type="entry name" value="Aminoacid dehydrogenase-like, N-terminal domain"/>
    <property type="match status" value="1"/>
</dbReference>
<evidence type="ECO:0000256" key="4">
    <source>
        <dbReference type="ARBA" id="ARBA00022857"/>
    </source>
</evidence>
<comment type="caution">
    <text evidence="12">The sequence shown here is derived from an EMBL/GenBank/DDBJ whole genome shotgun (WGS) entry which is preliminary data.</text>
</comment>
<dbReference type="GO" id="GO:0019632">
    <property type="term" value="P:shikimate metabolic process"/>
    <property type="evidence" value="ECO:0007669"/>
    <property type="project" value="InterPro"/>
</dbReference>
<dbReference type="Gene3D" id="3.40.50.720">
    <property type="entry name" value="NAD(P)-binding Rossmann-like Domain"/>
    <property type="match status" value="1"/>
</dbReference>
<dbReference type="InterPro" id="IPR041121">
    <property type="entry name" value="SDH_C"/>
</dbReference>
<dbReference type="Gene3D" id="3.40.50.10860">
    <property type="entry name" value="Leucine Dehydrogenase, chain A, domain 1"/>
    <property type="match status" value="1"/>
</dbReference>
<dbReference type="HAMAP" id="MF_00222">
    <property type="entry name" value="Shikimate_DH_AroE"/>
    <property type="match status" value="1"/>
</dbReference>
<feature type="binding site" evidence="8">
    <location>
        <position position="265"/>
    </location>
    <ligand>
        <name>shikimate</name>
        <dbReference type="ChEBI" id="CHEBI:36208"/>
    </ligand>
</feature>
<comment type="pathway">
    <text evidence="1 8">Metabolic intermediate biosynthesis; chorismate biosynthesis; chorismate from D-erythrose 4-phosphate and phosphoenolpyruvate: step 4/7.</text>
</comment>
<feature type="domain" description="Shikimate dehydrogenase substrate binding N-terminal" evidence="10">
    <location>
        <begin position="23"/>
        <end position="105"/>
    </location>
</feature>
<dbReference type="GO" id="GO:0008652">
    <property type="term" value="P:amino acid biosynthetic process"/>
    <property type="evidence" value="ECO:0007669"/>
    <property type="project" value="UniProtKB-KW"/>
</dbReference>
<evidence type="ECO:0000259" key="10">
    <source>
        <dbReference type="Pfam" id="PF08501"/>
    </source>
</evidence>
<dbReference type="InterPro" id="IPR036291">
    <property type="entry name" value="NAD(P)-bd_dom_sf"/>
</dbReference>
<organism evidence="12">
    <name type="scientific">Acidithiobacillus sulfuriphilus</name>
    <dbReference type="NCBI Taxonomy" id="1867749"/>
    <lineage>
        <taxon>Bacteria</taxon>
        <taxon>Pseudomonadati</taxon>
        <taxon>Pseudomonadota</taxon>
        <taxon>Acidithiobacillia</taxon>
        <taxon>Acidithiobacillales</taxon>
        <taxon>Acidithiobacillaceae</taxon>
        <taxon>Acidithiobacillus</taxon>
    </lineage>
</organism>
<dbReference type="InterPro" id="IPR022893">
    <property type="entry name" value="Shikimate_DH_fam"/>
</dbReference>
<dbReference type="PANTHER" id="PTHR21089:SF1">
    <property type="entry name" value="BIFUNCTIONAL 3-DEHYDROQUINATE DEHYDRATASE_SHIKIMATE DEHYDROGENASE, CHLOROPLASTIC"/>
    <property type="match status" value="1"/>
</dbReference>
<evidence type="ECO:0000256" key="8">
    <source>
        <dbReference type="HAMAP-Rule" id="MF_00222"/>
    </source>
</evidence>
<dbReference type="AlphaFoldDB" id="A0A3M8R0H5"/>
<comment type="catalytic activity">
    <reaction evidence="7 8">
        <text>shikimate + NADP(+) = 3-dehydroshikimate + NADPH + H(+)</text>
        <dbReference type="Rhea" id="RHEA:17737"/>
        <dbReference type="ChEBI" id="CHEBI:15378"/>
        <dbReference type="ChEBI" id="CHEBI:16630"/>
        <dbReference type="ChEBI" id="CHEBI:36208"/>
        <dbReference type="ChEBI" id="CHEBI:57783"/>
        <dbReference type="ChEBI" id="CHEBI:58349"/>
        <dbReference type="EC" id="1.1.1.25"/>
    </reaction>
</comment>
<feature type="binding site" evidence="8">
    <location>
        <position position="78"/>
    </location>
    <ligand>
        <name>shikimate</name>
        <dbReference type="ChEBI" id="CHEBI:36208"/>
    </ligand>
</feature>
<proteinExistence type="inferred from homology"/>
<dbReference type="GO" id="GO:0009423">
    <property type="term" value="P:chorismate biosynthetic process"/>
    <property type="evidence" value="ECO:0007669"/>
    <property type="project" value="UniProtKB-UniRule"/>
</dbReference>
<keyword evidence="6 8" id="KW-0057">Aromatic amino acid biosynthesis</keyword>
<dbReference type="Pfam" id="PF18317">
    <property type="entry name" value="SDH_C"/>
    <property type="match status" value="1"/>
</dbReference>
<dbReference type="OrthoDB" id="9792692at2"/>
<dbReference type="InterPro" id="IPR013708">
    <property type="entry name" value="Shikimate_DH-bd_N"/>
</dbReference>
<evidence type="ECO:0000256" key="6">
    <source>
        <dbReference type="ARBA" id="ARBA00023141"/>
    </source>
</evidence>
<feature type="binding site" evidence="8">
    <location>
        <position position="258"/>
    </location>
    <ligand>
        <name>NADP(+)</name>
        <dbReference type="ChEBI" id="CHEBI:58349"/>
    </ligand>
</feature>
<evidence type="ECO:0000259" key="9">
    <source>
        <dbReference type="Pfam" id="PF01488"/>
    </source>
</evidence>
<dbReference type="GO" id="GO:0050661">
    <property type="term" value="F:NADP binding"/>
    <property type="evidence" value="ECO:0007669"/>
    <property type="project" value="InterPro"/>
</dbReference>
<reference evidence="12" key="1">
    <citation type="submission" date="2018-10" db="EMBL/GenBank/DDBJ databases">
        <title>Acidithiobacillus sulfuriphilus sp. nov.: an extremely acidophilic sulfur-oxidizing chemolithotroph isolated from a neutral pH environment.</title>
        <authorList>
            <person name="Falagan C."/>
            <person name="Moya-Beltran A."/>
            <person name="Quatrini R."/>
            <person name="Johnson D.B."/>
        </authorList>
    </citation>
    <scope>NUCLEOTIDE SEQUENCE [LARGE SCALE GENOMIC DNA]</scope>
    <source>
        <strain evidence="12">CJ-2</strain>
    </source>
</reference>
<evidence type="ECO:0000313" key="12">
    <source>
        <dbReference type="EMBL" id="RNF60170.1"/>
    </source>
</evidence>
<evidence type="ECO:0000256" key="1">
    <source>
        <dbReference type="ARBA" id="ARBA00004871"/>
    </source>
</evidence>
<feature type="binding site" evidence="8">
    <location>
        <begin position="143"/>
        <end position="147"/>
    </location>
    <ligand>
        <name>NADP(+)</name>
        <dbReference type="ChEBI" id="CHEBI:58349"/>
    </ligand>
</feature>
<feature type="binding site" evidence="8">
    <location>
        <position position="103"/>
    </location>
    <ligand>
        <name>shikimate</name>
        <dbReference type="ChEBI" id="CHEBI:36208"/>
    </ligand>
</feature>
<dbReference type="SUPFAM" id="SSF51735">
    <property type="entry name" value="NAD(P)-binding Rossmann-fold domains"/>
    <property type="match status" value="1"/>
</dbReference>
<comment type="caution">
    <text evidence="8">Lacks conserved residue(s) required for the propagation of feature annotation.</text>
</comment>
<feature type="binding site" evidence="8">
    <location>
        <position position="237"/>
    </location>
    <ligand>
        <name>shikimate</name>
        <dbReference type="ChEBI" id="CHEBI:36208"/>
    </ligand>
</feature>
<feature type="binding site" evidence="8">
    <location>
        <begin position="31"/>
        <end position="33"/>
    </location>
    <ligand>
        <name>shikimate</name>
        <dbReference type="ChEBI" id="CHEBI:36208"/>
    </ligand>
</feature>